<proteinExistence type="predicted"/>
<dbReference type="Proteomes" id="UP000805193">
    <property type="component" value="Unassembled WGS sequence"/>
</dbReference>
<evidence type="ECO:0000313" key="1">
    <source>
        <dbReference type="EMBL" id="KAG0419897.1"/>
    </source>
</evidence>
<dbReference type="EMBL" id="JABSTQ010010566">
    <property type="protein sequence ID" value="KAG0419897.1"/>
    <property type="molecule type" value="Genomic_DNA"/>
</dbReference>
<comment type="caution">
    <text evidence="1">The sequence shown here is derived from an EMBL/GenBank/DDBJ whole genome shotgun (WGS) entry which is preliminary data.</text>
</comment>
<keyword evidence="2" id="KW-1185">Reference proteome</keyword>
<name>A0AC60PHF4_IXOPE</name>
<protein>
    <submittedName>
        <fullName evidence="1">Uncharacterized protein</fullName>
    </submittedName>
</protein>
<accession>A0AC60PHF4</accession>
<reference evidence="1 2" key="1">
    <citation type="journal article" date="2020" name="Cell">
        <title>Large-Scale Comparative Analyses of Tick Genomes Elucidate Their Genetic Diversity and Vector Capacities.</title>
        <authorList>
            <consortium name="Tick Genome and Microbiome Consortium (TIGMIC)"/>
            <person name="Jia N."/>
            <person name="Wang J."/>
            <person name="Shi W."/>
            <person name="Du L."/>
            <person name="Sun Y."/>
            <person name="Zhan W."/>
            <person name="Jiang J.F."/>
            <person name="Wang Q."/>
            <person name="Zhang B."/>
            <person name="Ji P."/>
            <person name="Bell-Sakyi L."/>
            <person name="Cui X.M."/>
            <person name="Yuan T.T."/>
            <person name="Jiang B.G."/>
            <person name="Yang W.F."/>
            <person name="Lam T.T."/>
            <person name="Chang Q.C."/>
            <person name="Ding S.J."/>
            <person name="Wang X.J."/>
            <person name="Zhu J.G."/>
            <person name="Ruan X.D."/>
            <person name="Zhao L."/>
            <person name="Wei J.T."/>
            <person name="Ye R.Z."/>
            <person name="Que T.C."/>
            <person name="Du C.H."/>
            <person name="Zhou Y.H."/>
            <person name="Cheng J.X."/>
            <person name="Dai P.F."/>
            <person name="Guo W.B."/>
            <person name="Han X.H."/>
            <person name="Huang E.J."/>
            <person name="Li L.F."/>
            <person name="Wei W."/>
            <person name="Gao Y.C."/>
            <person name="Liu J.Z."/>
            <person name="Shao H.Z."/>
            <person name="Wang X."/>
            <person name="Wang C.C."/>
            <person name="Yang T.C."/>
            <person name="Huo Q.B."/>
            <person name="Li W."/>
            <person name="Chen H.Y."/>
            <person name="Chen S.E."/>
            <person name="Zhou L.G."/>
            <person name="Ni X.B."/>
            <person name="Tian J.H."/>
            <person name="Sheng Y."/>
            <person name="Liu T."/>
            <person name="Pan Y.S."/>
            <person name="Xia L.Y."/>
            <person name="Li J."/>
            <person name="Zhao F."/>
            <person name="Cao W.C."/>
        </authorList>
    </citation>
    <scope>NUCLEOTIDE SEQUENCE [LARGE SCALE GENOMIC DNA]</scope>
    <source>
        <strain evidence="1">Iper-2018</strain>
    </source>
</reference>
<evidence type="ECO:0000313" key="2">
    <source>
        <dbReference type="Proteomes" id="UP000805193"/>
    </source>
</evidence>
<sequence>MVREARVRDVAGMLAPQIQAVALEIQTTLLDCSGTSAQKMRGERRKCFEVVTSLVLSGRISREPPNQLCFQEATSPRHLFLCGKTTSSEDKVSIFALCLATSSVRGDPHEINVELVAGADSCKFKVERAICSCVAGTSECCKHTVAALLHCNRTGIHRLEELSSTDRECTWKKTPGQALYGEPLQLKAFCHVKTLPAPLELAPEEEADTLKQLMGACFNSALAKHR</sequence>
<gene>
    <name evidence="1" type="ORF">HPB47_003810</name>
</gene>
<organism evidence="1 2">
    <name type="scientific">Ixodes persulcatus</name>
    <name type="common">Taiga tick</name>
    <dbReference type="NCBI Taxonomy" id="34615"/>
    <lineage>
        <taxon>Eukaryota</taxon>
        <taxon>Metazoa</taxon>
        <taxon>Ecdysozoa</taxon>
        <taxon>Arthropoda</taxon>
        <taxon>Chelicerata</taxon>
        <taxon>Arachnida</taxon>
        <taxon>Acari</taxon>
        <taxon>Parasitiformes</taxon>
        <taxon>Ixodida</taxon>
        <taxon>Ixodoidea</taxon>
        <taxon>Ixodidae</taxon>
        <taxon>Ixodinae</taxon>
        <taxon>Ixodes</taxon>
    </lineage>
</organism>